<reference evidence="2 3" key="2">
    <citation type="submission" date="2018-11" db="EMBL/GenBank/DDBJ databases">
        <authorList>
            <consortium name="Pathogen Informatics"/>
        </authorList>
    </citation>
    <scope>NUCLEOTIDE SEQUENCE [LARGE SCALE GENOMIC DNA]</scope>
</reference>
<organism evidence="4">
    <name type="scientific">Gongylonema pulchrum</name>
    <dbReference type="NCBI Taxonomy" id="637853"/>
    <lineage>
        <taxon>Eukaryota</taxon>
        <taxon>Metazoa</taxon>
        <taxon>Ecdysozoa</taxon>
        <taxon>Nematoda</taxon>
        <taxon>Chromadorea</taxon>
        <taxon>Rhabditida</taxon>
        <taxon>Spirurina</taxon>
        <taxon>Spiruromorpha</taxon>
        <taxon>Spiruroidea</taxon>
        <taxon>Gongylonematidae</taxon>
        <taxon>Gongylonema</taxon>
    </lineage>
</organism>
<proteinExistence type="predicted"/>
<dbReference type="AlphaFoldDB" id="A0A183EAF9"/>
<feature type="compositionally biased region" description="Polar residues" evidence="1">
    <location>
        <begin position="115"/>
        <end position="137"/>
    </location>
</feature>
<gene>
    <name evidence="2" type="ORF">GPUH_LOCUS17950</name>
</gene>
<reference evidence="4" key="1">
    <citation type="submission" date="2016-06" db="UniProtKB">
        <authorList>
            <consortium name="WormBaseParasite"/>
        </authorList>
    </citation>
    <scope>IDENTIFICATION</scope>
</reference>
<evidence type="ECO:0000256" key="1">
    <source>
        <dbReference type="SAM" id="MobiDB-lite"/>
    </source>
</evidence>
<name>A0A183EAF9_9BILA</name>
<protein>
    <submittedName>
        <fullName evidence="4">PUM-HD domain-containing protein</fullName>
    </submittedName>
</protein>
<feature type="region of interest" description="Disordered" evidence="1">
    <location>
        <begin position="111"/>
        <end position="137"/>
    </location>
</feature>
<keyword evidence="3" id="KW-1185">Reference proteome</keyword>
<dbReference type="Proteomes" id="UP000271098">
    <property type="component" value="Unassembled WGS sequence"/>
</dbReference>
<dbReference type="EMBL" id="UYRT01085940">
    <property type="protein sequence ID" value="VDN30752.1"/>
    <property type="molecule type" value="Genomic_DNA"/>
</dbReference>
<evidence type="ECO:0000313" key="3">
    <source>
        <dbReference type="Proteomes" id="UP000271098"/>
    </source>
</evidence>
<dbReference type="OrthoDB" id="5871403at2759"/>
<feature type="region of interest" description="Disordered" evidence="1">
    <location>
        <begin position="47"/>
        <end position="75"/>
    </location>
</feature>
<feature type="compositionally biased region" description="Polar residues" evidence="1">
    <location>
        <begin position="47"/>
        <end position="59"/>
    </location>
</feature>
<dbReference type="WBParaSite" id="GPUH_0001797501-mRNA-1">
    <property type="protein sequence ID" value="GPUH_0001797501-mRNA-1"/>
    <property type="gene ID" value="GPUH_0001797501"/>
</dbReference>
<accession>A0A183EAF9</accession>
<evidence type="ECO:0000313" key="4">
    <source>
        <dbReference type="WBParaSite" id="GPUH_0001797501-mRNA-1"/>
    </source>
</evidence>
<evidence type="ECO:0000313" key="2">
    <source>
        <dbReference type="EMBL" id="VDN30752.1"/>
    </source>
</evidence>
<sequence length="152" mass="16056">MHTIGLYQFPFIATGQPGYVYGPQPVFVHPSVAAAAAAAAAHAPFSQTHQSHGQPTTVEHYQGAANEPGGMQQGQIQAPTAMHQAYGAAGDQFYGQYVHPQQQPVIYQPQGAAGTVSSTRHNSITAANSGPPLQQQQPYQHTIVQGNQSQPS</sequence>